<dbReference type="SUPFAM" id="SSF50978">
    <property type="entry name" value="WD40 repeat-like"/>
    <property type="match status" value="2"/>
</dbReference>
<gene>
    <name evidence="1" type="ORF">TRFO_25206</name>
</gene>
<dbReference type="InterPro" id="IPR039694">
    <property type="entry name" value="WDR11"/>
</dbReference>
<dbReference type="InterPro" id="IPR015943">
    <property type="entry name" value="WD40/YVTN_repeat-like_dom_sf"/>
</dbReference>
<accession>A0A1J4K5E0</accession>
<dbReference type="AlphaFoldDB" id="A0A1J4K5E0"/>
<name>A0A1J4K5E0_9EUKA</name>
<dbReference type="Proteomes" id="UP000179807">
    <property type="component" value="Unassembled WGS sequence"/>
</dbReference>
<dbReference type="EMBL" id="MLAK01000718">
    <property type="protein sequence ID" value="OHT06673.1"/>
    <property type="molecule type" value="Genomic_DNA"/>
</dbReference>
<dbReference type="GO" id="GO:0005737">
    <property type="term" value="C:cytoplasm"/>
    <property type="evidence" value="ECO:0007669"/>
    <property type="project" value="TreeGrafter"/>
</dbReference>
<protein>
    <submittedName>
        <fullName evidence="1">Uncharacterized protein</fullName>
    </submittedName>
</protein>
<sequence>MTFLSLSFREWPYPTKQRKKECCAWGECGFLAYSLGNSVTIYSNEIGRFSPMYMWSPFEHEVSCMGWYDGSCTPSIVQPLLAIGNIKGSIAVFDVRNKNVLGKASFKGDVPLTLMWSPFYRSRFYIGTKNGFLNCMQMDEKTQPDIAIRAQLNLGFSVDFIAIDPQTGTTVAVASKDGHFTVISSITNTKSSDTFKSYTLPLKDSKDTITTLSFFPDQPNFLILSTQYTSHLFSIHEQATLPYIQTEGIRFISSPSKSTNRIIIGYDDAISLWQYNSDGWRRLSMTTFSTLKGIYPEAKMYTSLDDKVIVFSESHWLTVIEEHYDKLFIAQRIKMMPSKPLDWDFRKGSIAFVNESGSVMVTSWTPDAVIQPQTGFGGVVSMDDLASTMKELRKEDNFNILDEDNENSPYVEEYDNSYSNYSIYNQNNDFNEYDKGFNNFNNSNNFSGFSNLKPSLNTFNEFHNNNDLTPKNTHRVTISDNMQSILKTDNESKTSSGRSKGATFSQLMESNDLEIDVDQGEFENAFDFSTNFVSIPASHVKAAMSTRRSSKAIREDVKKIWKQMVDDSSSPTQIQPLLLPVEVNSEEYKNIKVPGETNQSLCGNSNTLLLSFQIASFPINHVMWGPGGKLIVWTFHDGKNTLEMIDFKKRETKTLLAMQLNAINVPITRIFFSEDRSIFCIIIGEQTAVFMSIASAPKQIGSLTFNSPVIGSFGPTGYDCVFLSKNSTLYRVTVNIIDGATIKKKYKLPSKRGEPTFISWVNSGLIVGTALGKVHVYYGPGFSEYRSIITITNPVEYVYQSDNNAFFIMDNQRNAVIHKTLEDIPINGKVNNIKPASPDTFLMNISGSGKLVVLSTTGKFSPLPPPCVSRCPLVQDPVRYQRELNNLVLRSPDEAIKACRLYGAIFIMRLIQAKQNPNALSEHLSWLNGLISECVNFSSWAIRLALKVGDNATARNILLMTSPSSPDYIINLTKAALFDTHQPGEAVETVAQSLFENNKNDEAIDVLLITGAVDIAVKHLIDQGNIRDAAMLLRMRRDKTKIFDLYHKVANMLIDQRKLMLGLIMLSEGGFNGEMVGLISSIIGVEFSHLLSFLDENDVHY</sequence>
<comment type="caution">
    <text evidence="1">The sequence shown here is derived from an EMBL/GenBank/DDBJ whole genome shotgun (WGS) entry which is preliminary data.</text>
</comment>
<organism evidence="1 2">
    <name type="scientific">Tritrichomonas foetus</name>
    <dbReference type="NCBI Taxonomy" id="1144522"/>
    <lineage>
        <taxon>Eukaryota</taxon>
        <taxon>Metamonada</taxon>
        <taxon>Parabasalia</taxon>
        <taxon>Tritrichomonadida</taxon>
        <taxon>Tritrichomonadidae</taxon>
        <taxon>Tritrichomonas</taxon>
    </lineage>
</organism>
<keyword evidence="2" id="KW-1185">Reference proteome</keyword>
<dbReference type="VEuPathDB" id="TrichDB:TRFO_25206"/>
<evidence type="ECO:0000313" key="2">
    <source>
        <dbReference type="Proteomes" id="UP000179807"/>
    </source>
</evidence>
<dbReference type="Gene3D" id="2.130.10.10">
    <property type="entry name" value="YVTN repeat-like/Quinoprotein amine dehydrogenase"/>
    <property type="match status" value="1"/>
</dbReference>
<dbReference type="RefSeq" id="XP_068359809.1">
    <property type="nucleotide sequence ID" value="XM_068504211.1"/>
</dbReference>
<dbReference type="GeneID" id="94838915"/>
<evidence type="ECO:0000313" key="1">
    <source>
        <dbReference type="EMBL" id="OHT06673.1"/>
    </source>
</evidence>
<dbReference type="OrthoDB" id="1291858at2759"/>
<proteinExistence type="predicted"/>
<dbReference type="InterPro" id="IPR036322">
    <property type="entry name" value="WD40_repeat_dom_sf"/>
</dbReference>
<reference evidence="1" key="1">
    <citation type="submission" date="2016-10" db="EMBL/GenBank/DDBJ databases">
        <authorList>
            <person name="Benchimol M."/>
            <person name="Almeida L.G."/>
            <person name="Vasconcelos A.T."/>
            <person name="Perreira-Neves A."/>
            <person name="Rosa I.A."/>
            <person name="Tasca T."/>
            <person name="Bogo M.R."/>
            <person name="de Souza W."/>
        </authorList>
    </citation>
    <scope>NUCLEOTIDE SEQUENCE [LARGE SCALE GENOMIC DNA]</scope>
    <source>
        <strain evidence="1">K</strain>
    </source>
</reference>
<dbReference type="PANTHER" id="PTHR14593:SF5">
    <property type="entry name" value="WD REPEAT-CONTAINING PROTEIN 11"/>
    <property type="match status" value="1"/>
</dbReference>
<dbReference type="PANTHER" id="PTHR14593">
    <property type="entry name" value="WD REPEAT-CONTAINING PROTEIN 11"/>
    <property type="match status" value="1"/>
</dbReference>